<evidence type="ECO:0000256" key="5">
    <source>
        <dbReference type="SAM" id="Phobius"/>
    </source>
</evidence>
<evidence type="ECO:0000256" key="1">
    <source>
        <dbReference type="ARBA" id="ARBA00004141"/>
    </source>
</evidence>
<organism evidence="7 8">
    <name type="scientific">Alishewanella tabrizica</name>
    <dbReference type="NCBI Taxonomy" id="671278"/>
    <lineage>
        <taxon>Bacteria</taxon>
        <taxon>Pseudomonadati</taxon>
        <taxon>Pseudomonadota</taxon>
        <taxon>Gammaproteobacteria</taxon>
        <taxon>Alteromonadales</taxon>
        <taxon>Alteromonadaceae</taxon>
        <taxon>Alishewanella</taxon>
    </lineage>
</organism>
<feature type="transmembrane region" description="Helical" evidence="5">
    <location>
        <begin position="198"/>
        <end position="220"/>
    </location>
</feature>
<dbReference type="Proteomes" id="UP000634667">
    <property type="component" value="Unassembled WGS sequence"/>
</dbReference>
<name>A0ABQ2WKU7_9ALTE</name>
<reference evidence="8" key="1">
    <citation type="journal article" date="2019" name="Int. J. Syst. Evol. Microbiol.">
        <title>The Global Catalogue of Microorganisms (GCM) 10K type strain sequencing project: providing services to taxonomists for standard genome sequencing and annotation.</title>
        <authorList>
            <consortium name="The Broad Institute Genomics Platform"/>
            <consortium name="The Broad Institute Genome Sequencing Center for Infectious Disease"/>
            <person name="Wu L."/>
            <person name="Ma J."/>
        </authorList>
    </citation>
    <scope>NUCLEOTIDE SEQUENCE [LARGE SCALE GENOMIC DNA]</scope>
    <source>
        <strain evidence="8">KCTC 23723</strain>
    </source>
</reference>
<dbReference type="EMBL" id="BMYR01000005">
    <property type="protein sequence ID" value="GGW58864.1"/>
    <property type="molecule type" value="Genomic_DNA"/>
</dbReference>
<comment type="caution">
    <text evidence="7">The sequence shown here is derived from an EMBL/GenBank/DDBJ whole genome shotgun (WGS) entry which is preliminary data.</text>
</comment>
<protein>
    <recommendedName>
        <fullName evidence="6">O-antigen ligase-related domain-containing protein</fullName>
    </recommendedName>
</protein>
<feature type="transmembrane region" description="Helical" evidence="5">
    <location>
        <begin position="124"/>
        <end position="144"/>
    </location>
</feature>
<proteinExistence type="predicted"/>
<feature type="domain" description="O-antigen ligase-related" evidence="6">
    <location>
        <begin position="37"/>
        <end position="179"/>
    </location>
</feature>
<evidence type="ECO:0000256" key="3">
    <source>
        <dbReference type="ARBA" id="ARBA00022989"/>
    </source>
</evidence>
<comment type="subcellular location">
    <subcellularLocation>
        <location evidence="1">Membrane</location>
        <topology evidence="1">Multi-pass membrane protein</topology>
    </subcellularLocation>
</comment>
<evidence type="ECO:0000259" key="6">
    <source>
        <dbReference type="Pfam" id="PF04932"/>
    </source>
</evidence>
<keyword evidence="4 5" id="KW-0472">Membrane</keyword>
<evidence type="ECO:0000256" key="4">
    <source>
        <dbReference type="ARBA" id="ARBA00023136"/>
    </source>
</evidence>
<dbReference type="Pfam" id="PF04932">
    <property type="entry name" value="Wzy_C"/>
    <property type="match status" value="1"/>
</dbReference>
<accession>A0ABQ2WKU7</accession>
<gene>
    <name evidence="7" type="ORF">GCM10008111_13590</name>
</gene>
<sequence length="253" mass="28969">MGLSPGPGQHGVLAVFSFAFFIIRANYSNRTVSSYIGILLSFSIVALAQSKTAILVLLILMFIFFFLVIITKKFTYVFMMSIVFFALFCFAFVFWDVLINTFYDLKRLTELGLQVSSMSARVDIWNAQISAVINSNFFLILFGAGRSFLDNLDIYNKSFDNDYVYIFVMYGFFGVLALFFLMFYIFKNLIVFSKISDVSKIVTFVFVAGFITSFSLDFFFDVKVLALLAYLLRVALNIRNEENAVREGLRFKS</sequence>
<evidence type="ECO:0000256" key="2">
    <source>
        <dbReference type="ARBA" id="ARBA00022692"/>
    </source>
</evidence>
<dbReference type="InterPro" id="IPR007016">
    <property type="entry name" value="O-antigen_ligase-rel_domated"/>
</dbReference>
<keyword evidence="2 5" id="KW-0812">Transmembrane</keyword>
<feature type="transmembrane region" description="Helical" evidence="5">
    <location>
        <begin position="164"/>
        <end position="186"/>
    </location>
</feature>
<keyword evidence="3 5" id="KW-1133">Transmembrane helix</keyword>
<feature type="transmembrane region" description="Helical" evidence="5">
    <location>
        <begin position="6"/>
        <end position="27"/>
    </location>
</feature>
<feature type="transmembrane region" description="Helical" evidence="5">
    <location>
        <begin position="39"/>
        <end position="70"/>
    </location>
</feature>
<evidence type="ECO:0000313" key="8">
    <source>
        <dbReference type="Proteomes" id="UP000634667"/>
    </source>
</evidence>
<feature type="transmembrane region" description="Helical" evidence="5">
    <location>
        <begin position="76"/>
        <end position="103"/>
    </location>
</feature>
<keyword evidence="8" id="KW-1185">Reference proteome</keyword>
<evidence type="ECO:0000313" key="7">
    <source>
        <dbReference type="EMBL" id="GGW58864.1"/>
    </source>
</evidence>